<dbReference type="Proteomes" id="UP001221519">
    <property type="component" value="Chromosome"/>
</dbReference>
<name>A0ABY7XC25_9BACL</name>
<evidence type="ECO:0000313" key="2">
    <source>
        <dbReference type="Proteomes" id="UP001221519"/>
    </source>
</evidence>
<keyword evidence="2" id="KW-1185">Reference proteome</keyword>
<proteinExistence type="predicted"/>
<gene>
    <name evidence="1" type="ORF">PUW25_24965</name>
</gene>
<dbReference type="EMBL" id="CP118108">
    <property type="protein sequence ID" value="WDI02399.1"/>
    <property type="molecule type" value="Genomic_DNA"/>
</dbReference>
<dbReference type="RefSeq" id="WP_274337831.1">
    <property type="nucleotide sequence ID" value="NZ_CP118106.1"/>
</dbReference>
<organism evidence="1 2">
    <name type="scientific">Paenibacillus urinalis</name>
    <dbReference type="NCBI Taxonomy" id="521520"/>
    <lineage>
        <taxon>Bacteria</taxon>
        <taxon>Bacillati</taxon>
        <taxon>Bacillota</taxon>
        <taxon>Bacilli</taxon>
        <taxon>Bacillales</taxon>
        <taxon>Paenibacillaceae</taxon>
        <taxon>Paenibacillus</taxon>
    </lineage>
</organism>
<evidence type="ECO:0000313" key="1">
    <source>
        <dbReference type="EMBL" id="WDI02399.1"/>
    </source>
</evidence>
<reference evidence="1 2" key="1">
    <citation type="submission" date="2023-02" db="EMBL/GenBank/DDBJ databases">
        <title>Pathogen: clinical or host-associated sample.</title>
        <authorList>
            <person name="Hergert J."/>
            <person name="Casey R."/>
            <person name="Wagner J."/>
            <person name="Young E.L."/>
            <person name="Oakeson K.F."/>
        </authorList>
    </citation>
    <scope>NUCLEOTIDE SEQUENCE [LARGE SCALE GENOMIC DNA]</scope>
    <source>
        <strain evidence="1 2">2022CK-00829</strain>
    </source>
</reference>
<accession>A0ABY7XC25</accession>
<sequence>MSNLPEYYRKRWTQEENEKVNIFADSLSSQQELAERGPDFAASMGRPVSTVQYKVEKRRNWYSRNTNRN</sequence>
<protein>
    <submittedName>
        <fullName evidence="1">Uncharacterized protein</fullName>
    </submittedName>
</protein>